<dbReference type="Pfam" id="PF00675">
    <property type="entry name" value="Peptidase_M16"/>
    <property type="match status" value="1"/>
</dbReference>
<keyword evidence="3" id="KW-0645">Protease</keyword>
<evidence type="ECO:0000256" key="1">
    <source>
        <dbReference type="ARBA" id="ARBA00001947"/>
    </source>
</evidence>
<evidence type="ECO:0000256" key="5">
    <source>
        <dbReference type="ARBA" id="ARBA00022801"/>
    </source>
</evidence>
<dbReference type="InterPro" id="IPR007863">
    <property type="entry name" value="Peptidase_M16_C"/>
</dbReference>
<dbReference type="InterPro" id="IPR050626">
    <property type="entry name" value="Peptidase_M16"/>
</dbReference>
<evidence type="ECO:0000259" key="9">
    <source>
        <dbReference type="Pfam" id="PF00675"/>
    </source>
</evidence>
<dbReference type="Gene3D" id="3.30.830.10">
    <property type="entry name" value="Metalloenzyme, LuxS/M16 peptidase-like"/>
    <property type="match status" value="4"/>
</dbReference>
<feature type="domain" description="Peptidase M16 N-terminal" evidence="9">
    <location>
        <begin position="60"/>
        <end position="174"/>
    </location>
</feature>
<keyword evidence="7" id="KW-0482">Metalloprotease</keyword>
<protein>
    <submittedName>
        <fullName evidence="11">Insulinase family protein</fullName>
    </submittedName>
</protein>
<organism evidence="11 12">
    <name type="scientific">Endozoicomonas gorgoniicola</name>
    <dbReference type="NCBI Taxonomy" id="1234144"/>
    <lineage>
        <taxon>Bacteria</taxon>
        <taxon>Pseudomonadati</taxon>
        <taxon>Pseudomonadota</taxon>
        <taxon>Gammaproteobacteria</taxon>
        <taxon>Oceanospirillales</taxon>
        <taxon>Endozoicomonadaceae</taxon>
        <taxon>Endozoicomonas</taxon>
    </lineage>
</organism>
<evidence type="ECO:0000313" key="12">
    <source>
        <dbReference type="Proteomes" id="UP001209854"/>
    </source>
</evidence>
<name>A0ABT3N3V1_9GAMM</name>
<evidence type="ECO:0000256" key="3">
    <source>
        <dbReference type="ARBA" id="ARBA00022670"/>
    </source>
</evidence>
<dbReference type="PANTHER" id="PTHR43690:SF17">
    <property type="entry name" value="PROTEIN YHJJ"/>
    <property type="match status" value="1"/>
</dbReference>
<proteinExistence type="inferred from homology"/>
<dbReference type="InterPro" id="IPR001431">
    <property type="entry name" value="Pept_M16_Zn_BS"/>
</dbReference>
<feature type="domain" description="Peptidase M16 C-terminal" evidence="10">
    <location>
        <begin position="219"/>
        <end position="397"/>
    </location>
</feature>
<evidence type="ECO:0000256" key="2">
    <source>
        <dbReference type="ARBA" id="ARBA00007261"/>
    </source>
</evidence>
<evidence type="ECO:0000256" key="8">
    <source>
        <dbReference type="RuleBase" id="RU004447"/>
    </source>
</evidence>
<dbReference type="Pfam" id="PF05193">
    <property type="entry name" value="Peptidase_M16_C"/>
    <property type="match status" value="2"/>
</dbReference>
<keyword evidence="4" id="KW-0479">Metal-binding</keyword>
<evidence type="ECO:0000256" key="6">
    <source>
        <dbReference type="ARBA" id="ARBA00022833"/>
    </source>
</evidence>
<keyword evidence="5" id="KW-0378">Hydrolase</keyword>
<dbReference type="InterPro" id="IPR011249">
    <property type="entry name" value="Metalloenz_LuxS/M16"/>
</dbReference>
<dbReference type="EMBL" id="JAPFCC010000001">
    <property type="protein sequence ID" value="MCW7556284.1"/>
    <property type="molecule type" value="Genomic_DNA"/>
</dbReference>
<accession>A0ABT3N3V1</accession>
<evidence type="ECO:0000256" key="7">
    <source>
        <dbReference type="ARBA" id="ARBA00023049"/>
    </source>
</evidence>
<sequence length="949" mass="106914">MKLLQIFMLAGGVLLAGCQTSPPEQPESMIVSEGRLPLRKDMVSYQLDNGLEIRLLPRSVSEKNVEMRLLVKAGSLQETENERGLAHFVEHMAFKGTEDFPGQESFAQLEKEGISLGAHVNAITSFNSTTYQLSLPDATDKQIDTGLHILSQWAFAMTFDEQAVEKEREVIVEEWRIRQGVGQRINSELDDLRYRGTRMAVRSPIGLIEVVRNAPLSRARAFYERWYQPQNMVLLVAGGFDEDKIATQINDYFGSAVKGKQLATKEWGKLQEKGEKLKTALIFDAEQPGRFVQIMIQRTLSEPMNTVNSQWRDFIEQLWLAILNQRLTLMVDHQQFSRASIREQSVLLSPSLQQHLAILYPVDGDYEDSIRRFSRELHRLAKVPVSQAELDAVRNVLLQKLARKSASSARYSSRYLLNRIMDADSFQLPVMDKHQELEMVTTFLQEVTPSHLQASVQSMLQEARVNIALIGPDSDRKKIQEQTVASAWEQGLGSKVGSFTLRHQAVDFDLIPSGSTTPASKQLLNLKGESSSGTGEKWVLPNGLTILLYSDPDLSDQVQLNLRIAGGRSLETETGRNWISTALNLPFSCGFEEYSRKDLMALNKQYDMSLSPYSELLHHGFRGESSVESLEPLLKVLNMRLRRPVFCQDQLNRILILQKQQMKHLPAERRFMDAITLAAFDHGDTLVLQPKSLAEAPSANDLKQVDQRLLSDPSTMVVSISSRLPVKKMGELASSWLGSLQKLEALPYDGWRDQGVRPKHKAMEQRFPWGSSPKSMVQIQYSHNAQWSKRNQLVMAMIESAVNQRLRQVLRVENSGVYAIHMSQLLARDPQPYYLGRLNFTTAPTKADDLATRADAVVQGLVSKGMTMAEFKQAHRMVAMKRKQQQASAVYWTSALAQSMGDGAKIEELSDAAAQLDSITLDEVNGLMGQVLGRNRKLFVLEPMDKRAS</sequence>
<comment type="similarity">
    <text evidence="2 8">Belongs to the peptidase M16 family.</text>
</comment>
<dbReference type="PROSITE" id="PS00143">
    <property type="entry name" value="INSULINASE"/>
    <property type="match status" value="1"/>
</dbReference>
<keyword evidence="12" id="KW-1185">Reference proteome</keyword>
<dbReference type="PROSITE" id="PS51257">
    <property type="entry name" value="PROKAR_LIPOPROTEIN"/>
    <property type="match status" value="1"/>
</dbReference>
<evidence type="ECO:0000259" key="10">
    <source>
        <dbReference type="Pfam" id="PF05193"/>
    </source>
</evidence>
<dbReference type="SUPFAM" id="SSF63411">
    <property type="entry name" value="LuxS/MPP-like metallohydrolase"/>
    <property type="match status" value="4"/>
</dbReference>
<dbReference type="InterPro" id="IPR011765">
    <property type="entry name" value="Pept_M16_N"/>
</dbReference>
<dbReference type="Proteomes" id="UP001209854">
    <property type="component" value="Unassembled WGS sequence"/>
</dbReference>
<evidence type="ECO:0000256" key="4">
    <source>
        <dbReference type="ARBA" id="ARBA00022723"/>
    </source>
</evidence>
<comment type="cofactor">
    <cofactor evidence="1">
        <name>Zn(2+)</name>
        <dbReference type="ChEBI" id="CHEBI:29105"/>
    </cofactor>
</comment>
<keyword evidence="6" id="KW-0862">Zinc</keyword>
<feature type="domain" description="Peptidase M16 C-terminal" evidence="10">
    <location>
        <begin position="699"/>
        <end position="875"/>
    </location>
</feature>
<dbReference type="RefSeq" id="WP_262565978.1">
    <property type="nucleotide sequence ID" value="NZ_JAPFCC010000001.1"/>
</dbReference>
<evidence type="ECO:0000313" key="11">
    <source>
        <dbReference type="EMBL" id="MCW7556284.1"/>
    </source>
</evidence>
<comment type="caution">
    <text evidence="11">The sequence shown here is derived from an EMBL/GenBank/DDBJ whole genome shotgun (WGS) entry which is preliminary data.</text>
</comment>
<reference evidence="11 12" key="1">
    <citation type="submission" date="2022-10" db="EMBL/GenBank/DDBJ databases">
        <title>High-quality genome sequences of two octocoral-associated bacteria, Endozoicomonas euniceicola EF212 and Endozoicomonas gorgoniicola PS125.</title>
        <authorList>
            <person name="Chiou Y.-J."/>
            <person name="Chen Y.-H."/>
        </authorList>
    </citation>
    <scope>NUCLEOTIDE SEQUENCE [LARGE SCALE GENOMIC DNA]</scope>
    <source>
        <strain evidence="11 12">PS125</strain>
    </source>
</reference>
<dbReference type="PANTHER" id="PTHR43690">
    <property type="entry name" value="NARDILYSIN"/>
    <property type="match status" value="1"/>
</dbReference>
<gene>
    <name evidence="11" type="ORF">NX722_27370</name>
</gene>